<feature type="compositionally biased region" description="Basic residues" evidence="1">
    <location>
        <begin position="7"/>
        <end position="25"/>
    </location>
</feature>
<dbReference type="Proteomes" id="UP000005324">
    <property type="component" value="Unassembled WGS sequence"/>
</dbReference>
<proteinExistence type="predicted"/>
<organism evidence="2 3">
    <name type="scientific">Pseudoroseomonas cervicalis ATCC 49957</name>
    <dbReference type="NCBI Taxonomy" id="525371"/>
    <lineage>
        <taxon>Bacteria</taxon>
        <taxon>Pseudomonadati</taxon>
        <taxon>Pseudomonadota</taxon>
        <taxon>Alphaproteobacteria</taxon>
        <taxon>Acetobacterales</taxon>
        <taxon>Roseomonadaceae</taxon>
        <taxon>Roseomonas</taxon>
    </lineage>
</organism>
<dbReference type="AlphaFoldDB" id="D5RNS0"/>
<keyword evidence="3" id="KW-1185">Reference proteome</keyword>
<reference evidence="2 3" key="1">
    <citation type="submission" date="2010-04" db="EMBL/GenBank/DDBJ databases">
        <authorList>
            <person name="Qin X."/>
            <person name="Bachman B."/>
            <person name="Battles P."/>
            <person name="Bell A."/>
            <person name="Bess C."/>
            <person name="Bickham C."/>
            <person name="Chaboub L."/>
            <person name="Chen D."/>
            <person name="Coyle M."/>
            <person name="Deiros D.R."/>
            <person name="Dinh H."/>
            <person name="Forbes L."/>
            <person name="Fowler G."/>
            <person name="Francisco L."/>
            <person name="Fu Q."/>
            <person name="Gubbala S."/>
            <person name="Hale W."/>
            <person name="Han Y."/>
            <person name="Hemphill L."/>
            <person name="Highlander S.K."/>
            <person name="Hirani K."/>
            <person name="Hogues M."/>
            <person name="Jackson L."/>
            <person name="Jakkamsetti A."/>
            <person name="Javaid M."/>
            <person name="Jiang H."/>
            <person name="Korchina V."/>
            <person name="Kovar C."/>
            <person name="Lara F."/>
            <person name="Lee S."/>
            <person name="Mata R."/>
            <person name="Mathew T."/>
            <person name="Moen C."/>
            <person name="Morales K."/>
            <person name="Munidasa M."/>
            <person name="Nazareth L."/>
            <person name="Ngo R."/>
            <person name="Nguyen L."/>
            <person name="Okwuonu G."/>
            <person name="Ongeri F."/>
            <person name="Patil S."/>
            <person name="Petrosino J."/>
            <person name="Pham C."/>
            <person name="Pham P."/>
            <person name="Pu L.-L."/>
            <person name="Puazo M."/>
            <person name="Raj R."/>
            <person name="Reid J."/>
            <person name="Rouhana J."/>
            <person name="Saada N."/>
            <person name="Shang Y."/>
            <person name="Simmons D."/>
            <person name="Thornton R."/>
            <person name="Warren J."/>
            <person name="Weissenberger G."/>
            <person name="Zhang J."/>
            <person name="Zhang L."/>
            <person name="Zhou C."/>
            <person name="Zhu D."/>
            <person name="Muzny D."/>
            <person name="Worley K."/>
            <person name="Gibbs R."/>
        </authorList>
    </citation>
    <scope>NUCLEOTIDE SEQUENCE [LARGE SCALE GENOMIC DNA]</scope>
    <source>
        <strain evidence="2 3">ATCC 49957</strain>
    </source>
</reference>
<dbReference type="HOGENOM" id="CLU_3281833_0_0_5"/>
<feature type="non-terminal residue" evidence="2">
    <location>
        <position position="1"/>
    </location>
</feature>
<gene>
    <name evidence="2" type="ORF">HMPREF0731_2731</name>
</gene>
<dbReference type="EMBL" id="ADVL01000538">
    <property type="protein sequence ID" value="EFH11046.1"/>
    <property type="molecule type" value="Genomic_DNA"/>
</dbReference>
<sequence>SCSRAGATRRRCATPWRRAARRRTGRGMPRCARWRAGPAGR</sequence>
<accession>D5RNS0</accession>
<comment type="caution">
    <text evidence="2">The sequence shown here is derived from an EMBL/GenBank/DDBJ whole genome shotgun (WGS) entry which is preliminary data.</text>
</comment>
<protein>
    <submittedName>
        <fullName evidence="2">Uncharacterized protein</fullName>
    </submittedName>
</protein>
<feature type="region of interest" description="Disordered" evidence="1">
    <location>
        <begin position="1"/>
        <end position="41"/>
    </location>
</feature>
<evidence type="ECO:0000313" key="3">
    <source>
        <dbReference type="Proteomes" id="UP000005324"/>
    </source>
</evidence>
<evidence type="ECO:0000256" key="1">
    <source>
        <dbReference type="SAM" id="MobiDB-lite"/>
    </source>
</evidence>
<name>D5RNS0_9PROT</name>
<evidence type="ECO:0000313" key="2">
    <source>
        <dbReference type="EMBL" id="EFH11046.1"/>
    </source>
</evidence>